<dbReference type="Proteomes" id="UP000288716">
    <property type="component" value="Unassembled WGS sequence"/>
</dbReference>
<protein>
    <submittedName>
        <fullName evidence="1">Uncharacterized protein</fullName>
    </submittedName>
</protein>
<comment type="caution">
    <text evidence="1">The sequence shown here is derived from an EMBL/GenBank/DDBJ whole genome shotgun (WGS) entry which is preliminary data.</text>
</comment>
<name>A0A443SQM6_9ACAR</name>
<gene>
    <name evidence="1" type="ORF">B4U80_00050</name>
</gene>
<accession>A0A443SQM6</accession>
<evidence type="ECO:0000313" key="1">
    <source>
        <dbReference type="EMBL" id="RWS29803.1"/>
    </source>
</evidence>
<proteinExistence type="predicted"/>
<reference evidence="1 2" key="1">
    <citation type="journal article" date="2018" name="Gigascience">
        <title>Genomes of trombidid mites reveal novel predicted allergens and laterally-transferred genes associated with secondary metabolism.</title>
        <authorList>
            <person name="Dong X."/>
            <person name="Chaisiri K."/>
            <person name="Xia D."/>
            <person name="Armstrong S.D."/>
            <person name="Fang Y."/>
            <person name="Donnelly M.J."/>
            <person name="Kadowaki T."/>
            <person name="McGarry J.W."/>
            <person name="Darby A.C."/>
            <person name="Makepeace B.L."/>
        </authorList>
    </citation>
    <scope>NUCLEOTIDE SEQUENCE [LARGE SCALE GENOMIC DNA]</scope>
    <source>
        <strain evidence="1">UoL-UT</strain>
    </source>
</reference>
<keyword evidence="2" id="KW-1185">Reference proteome</keyword>
<dbReference type="EMBL" id="NCKV01000764">
    <property type="protein sequence ID" value="RWS29803.1"/>
    <property type="molecule type" value="Genomic_DNA"/>
</dbReference>
<organism evidence="1 2">
    <name type="scientific">Leptotrombidium deliense</name>
    <dbReference type="NCBI Taxonomy" id="299467"/>
    <lineage>
        <taxon>Eukaryota</taxon>
        <taxon>Metazoa</taxon>
        <taxon>Ecdysozoa</taxon>
        <taxon>Arthropoda</taxon>
        <taxon>Chelicerata</taxon>
        <taxon>Arachnida</taxon>
        <taxon>Acari</taxon>
        <taxon>Acariformes</taxon>
        <taxon>Trombidiformes</taxon>
        <taxon>Prostigmata</taxon>
        <taxon>Anystina</taxon>
        <taxon>Parasitengona</taxon>
        <taxon>Trombiculoidea</taxon>
        <taxon>Trombiculidae</taxon>
        <taxon>Leptotrombidium</taxon>
    </lineage>
</organism>
<evidence type="ECO:0000313" key="2">
    <source>
        <dbReference type="Proteomes" id="UP000288716"/>
    </source>
</evidence>
<dbReference type="VEuPathDB" id="VectorBase:LDEU002237"/>
<sequence length="15" mass="1951">MMRRNRSLKKRKDCE</sequence>